<organism evidence="1">
    <name type="scientific">Capitella teleta</name>
    <name type="common">Polychaete worm</name>
    <dbReference type="NCBI Taxonomy" id="283909"/>
    <lineage>
        <taxon>Eukaryota</taxon>
        <taxon>Metazoa</taxon>
        <taxon>Spiralia</taxon>
        <taxon>Lophotrochozoa</taxon>
        <taxon>Annelida</taxon>
        <taxon>Polychaeta</taxon>
        <taxon>Sedentaria</taxon>
        <taxon>Scolecida</taxon>
        <taxon>Capitellidae</taxon>
        <taxon>Capitella</taxon>
    </lineage>
</organism>
<protein>
    <submittedName>
        <fullName evidence="1 2">Uncharacterized protein</fullName>
    </submittedName>
</protein>
<dbReference type="EMBL" id="AMQN01000043">
    <property type="status" value="NOT_ANNOTATED_CDS"/>
    <property type="molecule type" value="Genomic_DNA"/>
</dbReference>
<reference evidence="1 3" key="2">
    <citation type="journal article" date="2013" name="Nature">
        <title>Insights into bilaterian evolution from three spiralian genomes.</title>
        <authorList>
            <person name="Simakov O."/>
            <person name="Marletaz F."/>
            <person name="Cho S.J."/>
            <person name="Edsinger-Gonzales E."/>
            <person name="Havlak P."/>
            <person name="Hellsten U."/>
            <person name="Kuo D.H."/>
            <person name="Larsson T."/>
            <person name="Lv J."/>
            <person name="Arendt D."/>
            <person name="Savage R."/>
            <person name="Osoegawa K."/>
            <person name="de Jong P."/>
            <person name="Grimwood J."/>
            <person name="Chapman J.A."/>
            <person name="Shapiro H."/>
            <person name="Aerts A."/>
            <person name="Otillar R.P."/>
            <person name="Terry A.Y."/>
            <person name="Boore J.L."/>
            <person name="Grigoriev I.V."/>
            <person name="Lindberg D.R."/>
            <person name="Seaver E.C."/>
            <person name="Weisblat D.A."/>
            <person name="Putnam N.H."/>
            <person name="Rokhsar D.S."/>
        </authorList>
    </citation>
    <scope>NUCLEOTIDE SEQUENCE</scope>
    <source>
        <strain evidence="1 3">I ESC-2004</strain>
    </source>
</reference>
<keyword evidence="3" id="KW-1185">Reference proteome</keyword>
<name>N1PB74_CAPTE</name>
<dbReference type="HOGENOM" id="CLU_1857162_0_0_1"/>
<dbReference type="EnsemblMetazoa" id="CapteT210338">
    <property type="protein sequence ID" value="CapteP210338"/>
    <property type="gene ID" value="CapteG210338"/>
</dbReference>
<evidence type="ECO:0000313" key="1">
    <source>
        <dbReference type="EMBL" id="ELU18861.1"/>
    </source>
</evidence>
<sequence>MPKFHRRDGYNNFLHVQQGLRWDRQQERWTRIIQAGDARTIWKSTGWNGSIKEDSQDKPADEAFKSYFETMLNPRTEGLPALDYSACTYVPLLDDPFTPAEVQGAIKVTKSKAFFGACPGLFHWLAQQWLLFLTQMPT</sequence>
<accession>N1PB74</accession>
<gene>
    <name evidence="1" type="ORF">CAPTEDRAFT_210338</name>
</gene>
<reference evidence="2" key="3">
    <citation type="submission" date="2015-06" db="UniProtKB">
        <authorList>
            <consortium name="EnsemblMetazoa"/>
        </authorList>
    </citation>
    <scope>IDENTIFICATION</scope>
</reference>
<dbReference type="EMBL" id="KB291798">
    <property type="protein sequence ID" value="ELU18861.1"/>
    <property type="molecule type" value="Genomic_DNA"/>
</dbReference>
<dbReference type="Proteomes" id="UP000014760">
    <property type="component" value="Unassembled WGS sequence"/>
</dbReference>
<proteinExistence type="predicted"/>
<dbReference type="AlphaFoldDB" id="N1PB74"/>
<evidence type="ECO:0000313" key="3">
    <source>
        <dbReference type="Proteomes" id="UP000014760"/>
    </source>
</evidence>
<evidence type="ECO:0000313" key="2">
    <source>
        <dbReference type="EnsemblMetazoa" id="CapteP210338"/>
    </source>
</evidence>
<reference evidence="3" key="1">
    <citation type="submission" date="2012-12" db="EMBL/GenBank/DDBJ databases">
        <authorList>
            <person name="Hellsten U."/>
            <person name="Grimwood J."/>
            <person name="Chapman J.A."/>
            <person name="Shapiro H."/>
            <person name="Aerts A."/>
            <person name="Otillar R.P."/>
            <person name="Terry A.Y."/>
            <person name="Boore J.L."/>
            <person name="Simakov O."/>
            <person name="Marletaz F."/>
            <person name="Cho S.-J."/>
            <person name="Edsinger-Gonzales E."/>
            <person name="Havlak P."/>
            <person name="Kuo D.-H."/>
            <person name="Larsson T."/>
            <person name="Lv J."/>
            <person name="Arendt D."/>
            <person name="Savage R."/>
            <person name="Osoegawa K."/>
            <person name="de Jong P."/>
            <person name="Lindberg D.R."/>
            <person name="Seaver E.C."/>
            <person name="Weisblat D.A."/>
            <person name="Putnam N.H."/>
            <person name="Grigoriev I.V."/>
            <person name="Rokhsar D.S."/>
        </authorList>
    </citation>
    <scope>NUCLEOTIDE SEQUENCE</scope>
    <source>
        <strain evidence="3">I ESC-2004</strain>
    </source>
</reference>